<dbReference type="RefSeq" id="WP_182537767.1">
    <property type="nucleotide sequence ID" value="NZ_JACGXA010000001.1"/>
</dbReference>
<organism evidence="1 2">
    <name type="scientific">Nocardioides ginsengisegetis</name>
    <dbReference type="NCBI Taxonomy" id="661491"/>
    <lineage>
        <taxon>Bacteria</taxon>
        <taxon>Bacillati</taxon>
        <taxon>Actinomycetota</taxon>
        <taxon>Actinomycetes</taxon>
        <taxon>Propionibacteriales</taxon>
        <taxon>Nocardioidaceae</taxon>
        <taxon>Nocardioides</taxon>
    </lineage>
</organism>
<proteinExistence type="predicted"/>
<keyword evidence="2" id="KW-1185">Reference proteome</keyword>
<dbReference type="Proteomes" id="UP000580910">
    <property type="component" value="Unassembled WGS sequence"/>
</dbReference>
<name>A0A7W3P931_9ACTN</name>
<dbReference type="AlphaFoldDB" id="A0A7W3P931"/>
<reference evidence="1 2" key="1">
    <citation type="submission" date="2020-07" db="EMBL/GenBank/DDBJ databases">
        <title>Sequencing the genomes of 1000 actinobacteria strains.</title>
        <authorList>
            <person name="Klenk H.-P."/>
        </authorList>
    </citation>
    <scope>NUCLEOTIDE SEQUENCE [LARGE SCALE GENOMIC DNA]</scope>
    <source>
        <strain evidence="1 2">DSM 21349</strain>
    </source>
</reference>
<gene>
    <name evidence="1" type="ORF">FB382_001297</name>
</gene>
<protein>
    <submittedName>
        <fullName evidence="1">Uncharacterized protein</fullName>
    </submittedName>
</protein>
<dbReference type="EMBL" id="JACGXA010000001">
    <property type="protein sequence ID" value="MBA8803006.1"/>
    <property type="molecule type" value="Genomic_DNA"/>
</dbReference>
<sequence length="69" mass="7361">MSCGANQGHDPATSGGFFTCDRCFAIVAESGRDGHAWWHAGLIELMLLMDRQERAARAAATDTAVPVPD</sequence>
<accession>A0A7W3P931</accession>
<evidence type="ECO:0000313" key="1">
    <source>
        <dbReference type="EMBL" id="MBA8803006.1"/>
    </source>
</evidence>
<comment type="caution">
    <text evidence="1">The sequence shown here is derived from an EMBL/GenBank/DDBJ whole genome shotgun (WGS) entry which is preliminary data.</text>
</comment>
<evidence type="ECO:0000313" key="2">
    <source>
        <dbReference type="Proteomes" id="UP000580910"/>
    </source>
</evidence>